<evidence type="ECO:0000313" key="1">
    <source>
        <dbReference type="EMBL" id="KFD58738.1"/>
    </source>
</evidence>
<name>A0A085MNE2_9BILA</name>
<sequence length="106" mass="12248">MLLEDYRVRKKCLLPTDATLVNIFAQRVYYCGRPKIVNHPCKLAVTYNSQTKAIDTREQCLTELKRQGNDEYDLSMAKDKLTTRFMKNICINRTASGKCVCLCIHI</sequence>
<proteinExistence type="predicted"/>
<keyword evidence="2" id="KW-1185">Reference proteome</keyword>
<dbReference type="AlphaFoldDB" id="A0A085MNE2"/>
<protein>
    <submittedName>
        <fullName evidence="1">Uncharacterized protein</fullName>
    </submittedName>
</protein>
<accession>A0A085MNE2</accession>
<organism evidence="1 2">
    <name type="scientific">Trichuris suis</name>
    <name type="common">pig whipworm</name>
    <dbReference type="NCBI Taxonomy" id="68888"/>
    <lineage>
        <taxon>Eukaryota</taxon>
        <taxon>Metazoa</taxon>
        <taxon>Ecdysozoa</taxon>
        <taxon>Nematoda</taxon>
        <taxon>Enoplea</taxon>
        <taxon>Dorylaimia</taxon>
        <taxon>Trichinellida</taxon>
        <taxon>Trichuridae</taxon>
        <taxon>Trichuris</taxon>
    </lineage>
</organism>
<dbReference type="Proteomes" id="UP000030764">
    <property type="component" value="Unassembled WGS sequence"/>
</dbReference>
<dbReference type="EMBL" id="KL363183">
    <property type="protein sequence ID" value="KFD58738.1"/>
    <property type="molecule type" value="Genomic_DNA"/>
</dbReference>
<gene>
    <name evidence="1" type="ORF">M513_00431</name>
</gene>
<reference evidence="1 2" key="1">
    <citation type="journal article" date="2014" name="Nat. Genet.">
        <title>Genome and transcriptome of the porcine whipworm Trichuris suis.</title>
        <authorList>
            <person name="Jex A.R."/>
            <person name="Nejsum P."/>
            <person name="Schwarz E.M."/>
            <person name="Hu L."/>
            <person name="Young N.D."/>
            <person name="Hall R.S."/>
            <person name="Korhonen P.K."/>
            <person name="Liao S."/>
            <person name="Thamsborg S."/>
            <person name="Xia J."/>
            <person name="Xu P."/>
            <person name="Wang S."/>
            <person name="Scheerlinck J.P."/>
            <person name="Hofmann A."/>
            <person name="Sternberg P.W."/>
            <person name="Wang J."/>
            <person name="Gasser R.B."/>
        </authorList>
    </citation>
    <scope>NUCLEOTIDE SEQUENCE [LARGE SCALE GENOMIC DNA]</scope>
    <source>
        <strain evidence="1">DCEP-RM93M</strain>
    </source>
</reference>
<evidence type="ECO:0000313" key="2">
    <source>
        <dbReference type="Proteomes" id="UP000030764"/>
    </source>
</evidence>